<reference evidence="4 5" key="1">
    <citation type="submission" date="2025-04" db="UniProtKB">
        <authorList>
            <consortium name="RefSeq"/>
        </authorList>
    </citation>
    <scope>IDENTIFICATION</scope>
    <source>
        <strain evidence="4 5">OHB3-1</strain>
    </source>
</reference>
<dbReference type="PANTHER" id="PTHR34282">
    <property type="entry name" value="OS01G0228800 PROTEIN-RELATED"/>
    <property type="match status" value="1"/>
</dbReference>
<dbReference type="OrthoDB" id="1079501at2759"/>
<dbReference type="RefSeq" id="XP_022145068.1">
    <property type="nucleotide sequence ID" value="XM_022289376.1"/>
</dbReference>
<dbReference type="AlphaFoldDB" id="A0A6J1CUY5"/>
<evidence type="ECO:0000259" key="2">
    <source>
        <dbReference type="Pfam" id="PF14309"/>
    </source>
</evidence>
<gene>
    <name evidence="4 5" type="primary">LOC111014584</name>
</gene>
<evidence type="ECO:0000256" key="1">
    <source>
        <dbReference type="SAM" id="MobiDB-lite"/>
    </source>
</evidence>
<dbReference type="KEGG" id="mcha:111014584"/>
<dbReference type="PANTHER" id="PTHR34282:SF2">
    <property type="entry name" value="DUF3741 DOMAIN-CONTAINING PROTEIN"/>
    <property type="match status" value="1"/>
</dbReference>
<sequence>MPLDGVKSVVYRSFITCDDPKGVVDCSIIRKSKVNSQRMEQKIKTHRTSRNPNKALVSKVEKEEPITKGKSKRFHSQSPLPLVEVYRGNEKLNQMFDSWSKGVRSDRKSEDIAEDLLEGTSSLKESLIMLAKLQEASNQSVQLKMKYQRSVSCHLEEQSFPVEVQRSKLSRYGSSTDGADEIKKVIKDSLVRRDVACDATVGEKSCFRDINSDSRLEITSTSSSQSSMANDNVDCCHVSTSVQRNLKGSNLIAKLMGLEEISSRPEQTTLKKEFEFTKISGYRRSLFRIDTLNAPKSKSVVDKKDSEKGTLREILETMPFNRLTESDSDIEFKLHNNGSKQRLKDVPPIVLIKPMPLPSNELEEHRARVSLKEEAFNQKAILRKMKKKELCWSFDDSDLHGGILSSDKFHRKQAAERIPLKQIAQEERIPKRKEEVWKLRKGDVDTNKKDAEKLKPSSIMHDKKVLTSKKVTAATRKPVKKEFVAKEKVVSRSQHQEKVTSTNPRKNRTHKKCSSISDSVSGRAVRTTSIDCDCRKKEKPVLARSEAKSLTRIVEAKEDDRSTDTNENVELPKSKNRNTSTLMALITMEEETDECDTKIIECCKESPNSLSPLSPKLEIDTSTEEVIDLHLNTRTETDTKSCNQGTNLKALFLRSSSFLSQAEELFDLKLNGRTMLHTSCCNDPKTPNAKHLIDCAIELMKRKCHPDIQVCNSLFLGYRSNTKIEISVEKLVEEVCDDIDTLTSYQTIRGIDTLHAVLERDVWCKEVSNGMWDLGWKNGFSRSESEEVVNDIEKLILNGLIEESFI</sequence>
<feature type="domain" description="DUF4378" evidence="2">
    <location>
        <begin position="678"/>
        <end position="803"/>
    </location>
</feature>
<keyword evidence="3" id="KW-1185">Reference proteome</keyword>
<protein>
    <submittedName>
        <fullName evidence="4 5">Uncharacterized protein LOC111014584</fullName>
    </submittedName>
</protein>
<evidence type="ECO:0000313" key="3">
    <source>
        <dbReference type="Proteomes" id="UP000504603"/>
    </source>
</evidence>
<accession>A0A6J1CUY5</accession>
<evidence type="ECO:0000313" key="4">
    <source>
        <dbReference type="RefSeq" id="XP_022145067.1"/>
    </source>
</evidence>
<dbReference type="Proteomes" id="UP000504603">
    <property type="component" value="Unplaced"/>
</dbReference>
<name>A0A6J1CUY5_MOMCH</name>
<feature type="compositionally biased region" description="Basic and acidic residues" evidence="1">
    <location>
        <begin position="485"/>
        <end position="498"/>
    </location>
</feature>
<feature type="region of interest" description="Disordered" evidence="1">
    <location>
        <begin position="485"/>
        <end position="520"/>
    </location>
</feature>
<organism evidence="3 5">
    <name type="scientific">Momordica charantia</name>
    <name type="common">Bitter gourd</name>
    <name type="synonym">Balsam pear</name>
    <dbReference type="NCBI Taxonomy" id="3673"/>
    <lineage>
        <taxon>Eukaryota</taxon>
        <taxon>Viridiplantae</taxon>
        <taxon>Streptophyta</taxon>
        <taxon>Embryophyta</taxon>
        <taxon>Tracheophyta</taxon>
        <taxon>Spermatophyta</taxon>
        <taxon>Magnoliopsida</taxon>
        <taxon>eudicotyledons</taxon>
        <taxon>Gunneridae</taxon>
        <taxon>Pentapetalae</taxon>
        <taxon>rosids</taxon>
        <taxon>fabids</taxon>
        <taxon>Cucurbitales</taxon>
        <taxon>Cucurbitaceae</taxon>
        <taxon>Momordiceae</taxon>
        <taxon>Momordica</taxon>
    </lineage>
</organism>
<dbReference type="GeneID" id="111014584"/>
<dbReference type="Pfam" id="PF14309">
    <property type="entry name" value="DUF4378"/>
    <property type="match status" value="1"/>
</dbReference>
<dbReference type="RefSeq" id="XP_022145067.1">
    <property type="nucleotide sequence ID" value="XM_022289375.1"/>
</dbReference>
<evidence type="ECO:0000313" key="5">
    <source>
        <dbReference type="RefSeq" id="XP_022145068.1"/>
    </source>
</evidence>
<dbReference type="InterPro" id="IPR025486">
    <property type="entry name" value="DUF4378"/>
</dbReference>
<proteinExistence type="predicted"/>